<feature type="signal peptide" evidence="8">
    <location>
        <begin position="1"/>
        <end position="26"/>
    </location>
</feature>
<keyword evidence="6" id="KW-0472">Membrane</keyword>
<comment type="similarity">
    <text evidence="2">Belongs to the OmpP1/FadL family.</text>
</comment>
<accession>A0ABQ5Q3L6</accession>
<evidence type="ECO:0000256" key="8">
    <source>
        <dbReference type="SAM" id="SignalP"/>
    </source>
</evidence>
<evidence type="ECO:0000256" key="3">
    <source>
        <dbReference type="ARBA" id="ARBA00022452"/>
    </source>
</evidence>
<protein>
    <submittedName>
        <fullName evidence="9">Aromatic hydrocarbon degradation protein</fullName>
    </submittedName>
</protein>
<dbReference type="Pfam" id="PF03349">
    <property type="entry name" value="Toluene_X"/>
    <property type="match status" value="1"/>
</dbReference>
<evidence type="ECO:0000256" key="5">
    <source>
        <dbReference type="ARBA" id="ARBA00022729"/>
    </source>
</evidence>
<evidence type="ECO:0000256" key="1">
    <source>
        <dbReference type="ARBA" id="ARBA00004571"/>
    </source>
</evidence>
<organism evidence="9 10">
    <name type="scientific">Geothrix rubra</name>
    <dbReference type="NCBI Taxonomy" id="2927977"/>
    <lineage>
        <taxon>Bacteria</taxon>
        <taxon>Pseudomonadati</taxon>
        <taxon>Acidobacteriota</taxon>
        <taxon>Holophagae</taxon>
        <taxon>Holophagales</taxon>
        <taxon>Holophagaceae</taxon>
        <taxon>Geothrix</taxon>
    </lineage>
</organism>
<keyword evidence="10" id="KW-1185">Reference proteome</keyword>
<evidence type="ECO:0000256" key="6">
    <source>
        <dbReference type="ARBA" id="ARBA00023136"/>
    </source>
</evidence>
<reference evidence="9 10" key="1">
    <citation type="journal article" date="2023" name="Antonie Van Leeuwenhoek">
        <title>Mesoterricola silvestris gen. nov., sp. nov., Mesoterricola sediminis sp. nov., Geothrix oryzae sp. nov., Geothrix edaphica sp. nov., Geothrix rubra sp. nov., and Geothrix limicola sp. nov., six novel members of Acidobacteriota isolated from soils.</title>
        <authorList>
            <person name="Itoh H."/>
            <person name="Sugisawa Y."/>
            <person name="Mise K."/>
            <person name="Xu Z."/>
            <person name="Kuniyasu M."/>
            <person name="Ushijima N."/>
            <person name="Kawano K."/>
            <person name="Kobayashi E."/>
            <person name="Shiratori Y."/>
            <person name="Masuda Y."/>
            <person name="Senoo K."/>
        </authorList>
    </citation>
    <scope>NUCLEOTIDE SEQUENCE [LARGE SCALE GENOMIC DNA]</scope>
    <source>
        <strain evidence="9 10">Red803</strain>
    </source>
</reference>
<gene>
    <name evidence="9" type="ORF">GETHPA_05480</name>
</gene>
<evidence type="ECO:0000256" key="4">
    <source>
        <dbReference type="ARBA" id="ARBA00022692"/>
    </source>
</evidence>
<dbReference type="Gene3D" id="2.40.160.60">
    <property type="entry name" value="Outer membrane protein transport protein (OMPP1/FadL/TodX)"/>
    <property type="match status" value="1"/>
</dbReference>
<comment type="subcellular location">
    <subcellularLocation>
        <location evidence="1">Cell outer membrane</location>
        <topology evidence="1">Multi-pass membrane protein</topology>
    </subcellularLocation>
</comment>
<proteinExistence type="inferred from homology"/>
<dbReference type="InterPro" id="IPR005017">
    <property type="entry name" value="OMPP1/FadL/TodX"/>
</dbReference>
<keyword evidence="5 8" id="KW-0732">Signal</keyword>
<dbReference type="Proteomes" id="UP001165089">
    <property type="component" value="Unassembled WGS sequence"/>
</dbReference>
<evidence type="ECO:0000313" key="10">
    <source>
        <dbReference type="Proteomes" id="UP001165089"/>
    </source>
</evidence>
<feature type="chain" id="PRO_5047008233" evidence="8">
    <location>
        <begin position="27"/>
        <end position="458"/>
    </location>
</feature>
<dbReference type="PANTHER" id="PTHR35093:SF8">
    <property type="entry name" value="OUTER MEMBRANE PROTEIN NMB0088-RELATED"/>
    <property type="match status" value="1"/>
</dbReference>
<dbReference type="RefSeq" id="WP_285722746.1">
    <property type="nucleotide sequence ID" value="NZ_BSDD01000001.1"/>
</dbReference>
<keyword evidence="3" id="KW-1134">Transmembrane beta strand</keyword>
<dbReference type="EMBL" id="BSDD01000001">
    <property type="protein sequence ID" value="GLH69015.1"/>
    <property type="molecule type" value="Genomic_DNA"/>
</dbReference>
<evidence type="ECO:0000256" key="2">
    <source>
        <dbReference type="ARBA" id="ARBA00008163"/>
    </source>
</evidence>
<keyword evidence="7" id="KW-0998">Cell outer membrane</keyword>
<sequence length="458" mass="48797">MTNRSRLTLTALTLVAAGAFAPVAQASGFQLREQSASSQGNAFAGVSAGGFDISAMFFNPATMTLYSGNQFALGATLIAADAKANDISGTRTSALAAFPAYEPISGPTSHKNAVAAKVAPNLYGMWSLSDDLKLGISVNAPYGFVTEYDSNFVGRYHALKTDLKIVDVAPSLAYRINQQWSVGVAFVARYADATLTNAVDFGLIGFPATIPGTLDGTAKLTGNTWAYGYKVGATYQPTEKLRLGFAYSGQMTMTLKGDIAFQYPATAPAPLVATLQAAGFKNGGGKADLDLPANASVGFNYQVNDTFSFQGEAAWTGWSRFKQLRVKLSDNVAPQPTETITDENWRDTYFFSLGGNWKLGNGWALRGGIAHDKGAVTDGYRTPRIPDGDRTWASLGASYAFSKSFAVDAGYTHLFVKDSKVELQTTASQSDPNFTRGNLNATYKLSGDIFAIGARFTF</sequence>
<comment type="caution">
    <text evidence="9">The sequence shown here is derived from an EMBL/GenBank/DDBJ whole genome shotgun (WGS) entry which is preliminary data.</text>
</comment>
<keyword evidence="4" id="KW-0812">Transmembrane</keyword>
<dbReference type="PANTHER" id="PTHR35093">
    <property type="entry name" value="OUTER MEMBRANE PROTEIN NMB0088-RELATED"/>
    <property type="match status" value="1"/>
</dbReference>
<name>A0ABQ5Q3L6_9BACT</name>
<evidence type="ECO:0000313" key="9">
    <source>
        <dbReference type="EMBL" id="GLH69015.1"/>
    </source>
</evidence>
<evidence type="ECO:0000256" key="7">
    <source>
        <dbReference type="ARBA" id="ARBA00023237"/>
    </source>
</evidence>
<dbReference type="SUPFAM" id="SSF56935">
    <property type="entry name" value="Porins"/>
    <property type="match status" value="1"/>
</dbReference>